<evidence type="ECO:0000256" key="1">
    <source>
        <dbReference type="ARBA" id="ARBA00004141"/>
    </source>
</evidence>
<evidence type="ECO:0000259" key="8">
    <source>
        <dbReference type="Pfam" id="PF13962"/>
    </source>
</evidence>
<evidence type="ECO:0000256" key="3">
    <source>
        <dbReference type="ARBA" id="ARBA00022737"/>
    </source>
</evidence>
<evidence type="ECO:0000256" key="2">
    <source>
        <dbReference type="ARBA" id="ARBA00022692"/>
    </source>
</evidence>
<feature type="domain" description="PGG" evidence="8">
    <location>
        <begin position="113"/>
        <end position="184"/>
    </location>
</feature>
<keyword evidence="5" id="KW-0040">ANK repeat</keyword>
<dbReference type="PANTHER" id="PTHR24186">
    <property type="entry name" value="PROTEIN PHOSPHATASE 1 REGULATORY SUBUNIT"/>
    <property type="match status" value="1"/>
</dbReference>
<reference evidence="10" key="1">
    <citation type="journal article" date="2019" name="Plant Biotechnol. J.">
        <title>Genome sequencing of the Australian wild diploid species Gossypium australe highlights disease resistance and delayed gland morphogenesis.</title>
        <authorList>
            <person name="Cai Y."/>
            <person name="Cai X."/>
            <person name="Wang Q."/>
            <person name="Wang P."/>
            <person name="Zhang Y."/>
            <person name="Cai C."/>
            <person name="Xu Y."/>
            <person name="Wang K."/>
            <person name="Zhou Z."/>
            <person name="Wang C."/>
            <person name="Geng S."/>
            <person name="Li B."/>
            <person name="Dong Q."/>
            <person name="Hou Y."/>
            <person name="Wang H."/>
            <person name="Ai P."/>
            <person name="Liu Z."/>
            <person name="Yi F."/>
            <person name="Sun M."/>
            <person name="An G."/>
            <person name="Cheng J."/>
            <person name="Zhang Y."/>
            <person name="Shi Q."/>
            <person name="Xie Y."/>
            <person name="Shi X."/>
            <person name="Chang Y."/>
            <person name="Huang F."/>
            <person name="Chen Y."/>
            <person name="Hong S."/>
            <person name="Mi L."/>
            <person name="Sun Q."/>
            <person name="Zhang L."/>
            <person name="Zhou B."/>
            <person name="Peng R."/>
            <person name="Zhang X."/>
            <person name="Liu F."/>
        </authorList>
    </citation>
    <scope>NUCLEOTIDE SEQUENCE [LARGE SCALE GENOMIC DNA]</scope>
    <source>
        <strain evidence="10">cv. PA1801</strain>
    </source>
</reference>
<dbReference type="OrthoDB" id="7729168at2759"/>
<evidence type="ECO:0000313" key="10">
    <source>
        <dbReference type="Proteomes" id="UP000325315"/>
    </source>
</evidence>
<evidence type="ECO:0000256" key="6">
    <source>
        <dbReference type="ARBA" id="ARBA00023136"/>
    </source>
</evidence>
<proteinExistence type="predicted"/>
<keyword evidence="3" id="KW-0677">Repeat</keyword>
<dbReference type="Pfam" id="PF13962">
    <property type="entry name" value="PGG"/>
    <property type="match status" value="1"/>
</dbReference>
<protein>
    <submittedName>
        <fullName evidence="9">Ankyrin repeat-containing protein isoform X2</fullName>
    </submittedName>
</protein>
<comment type="caution">
    <text evidence="9">The sequence shown here is derived from an EMBL/GenBank/DDBJ whole genome shotgun (WGS) entry which is preliminary data.</text>
</comment>
<dbReference type="EMBL" id="SMMG02000004">
    <property type="protein sequence ID" value="KAA3477144.1"/>
    <property type="molecule type" value="Genomic_DNA"/>
</dbReference>
<feature type="transmembrane region" description="Helical" evidence="7">
    <location>
        <begin position="161"/>
        <end position="183"/>
    </location>
</feature>
<dbReference type="GO" id="GO:0005886">
    <property type="term" value="C:plasma membrane"/>
    <property type="evidence" value="ECO:0007669"/>
    <property type="project" value="TreeGrafter"/>
</dbReference>
<dbReference type="Proteomes" id="UP000325315">
    <property type="component" value="Unassembled WGS sequence"/>
</dbReference>
<evidence type="ECO:0000256" key="5">
    <source>
        <dbReference type="ARBA" id="ARBA00023043"/>
    </source>
</evidence>
<accession>A0A5B6W7B0</accession>
<dbReference type="InterPro" id="IPR026961">
    <property type="entry name" value="PGG_dom"/>
</dbReference>
<sequence>MLSFHFNLIGLSNVNNIQKLWFNCISFDKNVTVTILQIVKFLLTIPGLDINAMNKNGFTALDTLKQSPRYLRDMEIESILRDAGVLSSKDRYVIAVKWVPSPSNIPKITKSQIAMVAYQAAIAPLGDALQGNKTVDEKENPLEHCRKAGTAIMAYNQGIEYGHFMILNTLAFFSSLSIILQLVSGLPIKRRG</sequence>
<dbReference type="AlphaFoldDB" id="A0A5B6W7B0"/>
<organism evidence="9 10">
    <name type="scientific">Gossypium australe</name>
    <dbReference type="NCBI Taxonomy" id="47621"/>
    <lineage>
        <taxon>Eukaryota</taxon>
        <taxon>Viridiplantae</taxon>
        <taxon>Streptophyta</taxon>
        <taxon>Embryophyta</taxon>
        <taxon>Tracheophyta</taxon>
        <taxon>Spermatophyta</taxon>
        <taxon>Magnoliopsida</taxon>
        <taxon>eudicotyledons</taxon>
        <taxon>Gunneridae</taxon>
        <taxon>Pentapetalae</taxon>
        <taxon>rosids</taxon>
        <taxon>malvids</taxon>
        <taxon>Malvales</taxon>
        <taxon>Malvaceae</taxon>
        <taxon>Malvoideae</taxon>
        <taxon>Gossypium</taxon>
    </lineage>
</organism>
<keyword evidence="4 7" id="KW-1133">Transmembrane helix</keyword>
<name>A0A5B6W7B0_9ROSI</name>
<keyword evidence="10" id="KW-1185">Reference proteome</keyword>
<dbReference type="PANTHER" id="PTHR24186:SF37">
    <property type="entry name" value="PGG DOMAIN-CONTAINING PROTEIN"/>
    <property type="match status" value="1"/>
</dbReference>
<gene>
    <name evidence="9" type="ORF">EPI10_011055</name>
</gene>
<evidence type="ECO:0000256" key="7">
    <source>
        <dbReference type="SAM" id="Phobius"/>
    </source>
</evidence>
<evidence type="ECO:0000256" key="4">
    <source>
        <dbReference type="ARBA" id="ARBA00022989"/>
    </source>
</evidence>
<keyword evidence="2 7" id="KW-0812">Transmembrane</keyword>
<comment type="subcellular location">
    <subcellularLocation>
        <location evidence="1">Membrane</location>
        <topology evidence="1">Multi-pass membrane protein</topology>
    </subcellularLocation>
</comment>
<evidence type="ECO:0000313" key="9">
    <source>
        <dbReference type="EMBL" id="KAA3477144.1"/>
    </source>
</evidence>
<keyword evidence="6 7" id="KW-0472">Membrane</keyword>